<dbReference type="Proteomes" id="UP000028511">
    <property type="component" value="Unassembled WGS sequence"/>
</dbReference>
<dbReference type="EMBL" id="CBSW010000190">
    <property type="protein sequence ID" value="CDG97555.1"/>
    <property type="molecule type" value="Genomic_DNA"/>
</dbReference>
<evidence type="ECO:0000256" key="4">
    <source>
        <dbReference type="ARBA" id="ARBA00022519"/>
    </source>
</evidence>
<dbReference type="PANTHER" id="PTHR35334">
    <property type="entry name" value="SERINE TRANSPORTER"/>
    <property type="match status" value="1"/>
</dbReference>
<evidence type="ECO:0000256" key="6">
    <source>
        <dbReference type="ARBA" id="ARBA00022989"/>
    </source>
</evidence>
<keyword evidence="4" id="KW-0997">Cell inner membrane</keyword>
<feature type="transmembrane region" description="Helical" evidence="8">
    <location>
        <begin position="284"/>
        <end position="304"/>
    </location>
</feature>
<dbReference type="GO" id="GO:0005886">
    <property type="term" value="C:plasma membrane"/>
    <property type="evidence" value="ECO:0007669"/>
    <property type="project" value="UniProtKB-SubCell"/>
</dbReference>
<dbReference type="RefSeq" id="WP_051870338.1">
    <property type="nucleotide sequence ID" value="NZ_CAWLWN010000026.1"/>
</dbReference>
<keyword evidence="2" id="KW-0813">Transport</keyword>
<keyword evidence="7 8" id="KW-0472">Membrane</keyword>
<sequence length="415" mass="46633">MKTEQKWIHEYNIWFYALFGTAVGAGTLFLPIQLGLSGPLAMLVMLLIAFPFTYYPHLGLARYIITSNSPSPTLLSATKQYYGIRIARIINFFYALTFLLIIFVYAISITNSVNILLQQFWQIQFPRTLTAFMVVLGLHLIFLLGKKITLKFMGVLVLPLILYLLTLSVTLIFQWDSANIKHLISNIHIDLDSVRALWLLMPVMVFSFSHTPIMSTFSNHCKRAYKTDAEYHIKQIVKPTYALICIVILFFVFSCVLTLSPQEIQATKDNNITILSAIAQKEGLYWIAITATPVAIIAMTKSFLGTYFGALEGVRGLVGALESKILHHKENKVRDKLIGMAIVFVLTLMITIWNPNTLKVIAGITGPMIALILFVLPSLSTYLVEPLRPYRSFSNLMVLLVGLGSFGIAVFSLFS</sequence>
<name>A0A077NI44_XENBV</name>
<feature type="transmembrane region" description="Helical" evidence="8">
    <location>
        <begin position="128"/>
        <end position="145"/>
    </location>
</feature>
<evidence type="ECO:0000256" key="7">
    <source>
        <dbReference type="ARBA" id="ARBA00023136"/>
    </source>
</evidence>
<keyword evidence="5 8" id="KW-0812">Transmembrane</keyword>
<feature type="transmembrane region" description="Helical" evidence="8">
    <location>
        <begin position="337"/>
        <end position="354"/>
    </location>
</feature>
<feature type="transmembrane region" description="Helical" evidence="8">
    <location>
        <begin position="40"/>
        <end position="65"/>
    </location>
</feature>
<dbReference type="InterPro" id="IPR018227">
    <property type="entry name" value="Amino_acid_transport_2"/>
</dbReference>
<dbReference type="GO" id="GO:0003333">
    <property type="term" value="P:amino acid transmembrane transport"/>
    <property type="evidence" value="ECO:0007669"/>
    <property type="project" value="InterPro"/>
</dbReference>
<evidence type="ECO:0000256" key="1">
    <source>
        <dbReference type="ARBA" id="ARBA00004429"/>
    </source>
</evidence>
<evidence type="ECO:0000256" key="8">
    <source>
        <dbReference type="SAM" id="Phobius"/>
    </source>
</evidence>
<dbReference type="AlphaFoldDB" id="A0A077NI44"/>
<dbReference type="Gene3D" id="1.20.1740.10">
    <property type="entry name" value="Amino acid/polyamine transporter I"/>
    <property type="match status" value="1"/>
</dbReference>
<feature type="transmembrane region" description="Helical" evidence="8">
    <location>
        <begin position="152"/>
        <end position="175"/>
    </location>
</feature>
<evidence type="ECO:0000256" key="2">
    <source>
        <dbReference type="ARBA" id="ARBA00022448"/>
    </source>
</evidence>
<evidence type="ECO:0000256" key="5">
    <source>
        <dbReference type="ARBA" id="ARBA00022692"/>
    </source>
</evidence>
<gene>
    <name evidence="9" type="primary">yqeG</name>
    <name evidence="9" type="ORF">XBP1_270095</name>
</gene>
<evidence type="ECO:0000256" key="3">
    <source>
        <dbReference type="ARBA" id="ARBA00022475"/>
    </source>
</evidence>
<feature type="transmembrane region" description="Helical" evidence="8">
    <location>
        <begin position="86"/>
        <end position="108"/>
    </location>
</feature>
<dbReference type="HOGENOM" id="CLU_052043_1_1_6"/>
<comment type="subcellular location">
    <subcellularLocation>
        <location evidence="1">Cell inner membrane</location>
        <topology evidence="1">Multi-pass membrane protein</topology>
    </subcellularLocation>
</comment>
<feature type="transmembrane region" description="Helical" evidence="8">
    <location>
        <begin position="12"/>
        <end position="34"/>
    </location>
</feature>
<feature type="transmembrane region" description="Helical" evidence="8">
    <location>
        <begin position="396"/>
        <end position="414"/>
    </location>
</feature>
<keyword evidence="6 8" id="KW-1133">Transmembrane helix</keyword>
<accession>A0A077NI44</accession>
<protein>
    <submittedName>
        <fullName evidence="9">Putative transport protein (HAAAP family)</fullName>
    </submittedName>
</protein>
<feature type="transmembrane region" description="Helical" evidence="8">
    <location>
        <begin position="195"/>
        <end position="218"/>
    </location>
</feature>
<evidence type="ECO:0000313" key="9">
    <source>
        <dbReference type="EMBL" id="CDG97555.1"/>
    </source>
</evidence>
<reference evidence="9" key="1">
    <citation type="submission" date="2013-07" db="EMBL/GenBank/DDBJ databases">
        <title>Sub-species coevolution in mutualistic symbiosis.</title>
        <authorList>
            <person name="Murfin K."/>
            <person name="Klassen J."/>
            <person name="Lee M."/>
            <person name="Forst S."/>
            <person name="Stock P."/>
            <person name="Goodrich-Blair H."/>
        </authorList>
    </citation>
    <scope>NUCLEOTIDE SEQUENCE [LARGE SCALE GENOMIC DNA]</scope>
    <source>
        <strain evidence="9">Puntauvense</strain>
    </source>
</reference>
<proteinExistence type="predicted"/>
<organism evidence="9">
    <name type="scientific">Xenorhabdus bovienii str. puntauvense</name>
    <dbReference type="NCBI Taxonomy" id="1398201"/>
    <lineage>
        <taxon>Bacteria</taxon>
        <taxon>Pseudomonadati</taxon>
        <taxon>Pseudomonadota</taxon>
        <taxon>Gammaproteobacteria</taxon>
        <taxon>Enterobacterales</taxon>
        <taxon>Morganellaceae</taxon>
        <taxon>Xenorhabdus</taxon>
    </lineage>
</organism>
<keyword evidence="3" id="KW-1003">Cell membrane</keyword>
<comment type="caution">
    <text evidence="9">The sequence shown here is derived from an EMBL/GenBank/DDBJ whole genome shotgun (WGS) entry which is preliminary data.</text>
</comment>
<feature type="transmembrane region" description="Helical" evidence="8">
    <location>
        <begin position="360"/>
        <end position="384"/>
    </location>
</feature>
<dbReference type="PANTHER" id="PTHR35334:SF3">
    <property type="entry name" value="INNER MEMBRANE TRANSPORT PROTEIN YQEG"/>
    <property type="match status" value="1"/>
</dbReference>
<feature type="transmembrane region" description="Helical" evidence="8">
    <location>
        <begin position="239"/>
        <end position="259"/>
    </location>
</feature>